<feature type="region of interest" description="Disordered" evidence="1">
    <location>
        <begin position="26"/>
        <end position="50"/>
    </location>
</feature>
<evidence type="ECO:0000256" key="1">
    <source>
        <dbReference type="SAM" id="MobiDB-lite"/>
    </source>
</evidence>
<evidence type="ECO:0000313" key="2">
    <source>
        <dbReference type="EMBL" id="AEH41567.1"/>
    </source>
</evidence>
<protein>
    <submittedName>
        <fullName evidence="2">Recombinase</fullName>
    </submittedName>
</protein>
<name>F8QX51_9EURO</name>
<accession>F8QX51</accession>
<reference evidence="2" key="1">
    <citation type="journal article" date="2011" name="World J. Microbiol. Biotechnol.">
        <title>Construction and characterization of a full-length cDNA library from mycobiont of Endocarpon pusillum (lichen-forming Ascomycota).</title>
        <authorList>
            <person name="Wang Y.-Y."/>
            <person name="Zhang T."/>
            <person name="Zhou Q.-M."/>
            <person name="Wei J.-C."/>
        </authorList>
    </citation>
    <scope>NUCLEOTIDE SEQUENCE</scope>
</reference>
<proteinExistence type="evidence at transcript level"/>
<dbReference type="EMBL" id="HM193243">
    <property type="protein sequence ID" value="AEH41567.1"/>
    <property type="molecule type" value="mRNA"/>
</dbReference>
<sequence length="67" mass="7663">MNRHRRPPAAPVARRFTVSLVVSAKPQLDNQRRREKSRFTTTTSQARNPGVRITLQTTGGDEVIYRD</sequence>
<organism evidence="2">
    <name type="scientific">Endocarpon pusillum</name>
    <dbReference type="NCBI Taxonomy" id="364733"/>
    <lineage>
        <taxon>Eukaryota</taxon>
        <taxon>Fungi</taxon>
        <taxon>Dikarya</taxon>
        <taxon>Ascomycota</taxon>
        <taxon>Pezizomycotina</taxon>
        <taxon>Eurotiomycetes</taxon>
        <taxon>Chaetothyriomycetidae</taxon>
        <taxon>Verrucariales</taxon>
        <taxon>Verrucariaceae</taxon>
        <taxon>Endocarpon</taxon>
    </lineage>
</organism>
<dbReference type="AlphaFoldDB" id="F8QX51"/>